<dbReference type="CDD" id="cd21150">
    <property type="entry name" value="PUA_NSun6-like"/>
    <property type="match status" value="1"/>
</dbReference>
<keyword evidence="2 6" id="KW-0489">Methyltransferase</keyword>
<feature type="binding site" evidence="6">
    <location>
        <position position="298"/>
    </location>
    <ligand>
        <name>S-adenosyl-L-methionine</name>
        <dbReference type="ChEBI" id="CHEBI:59789"/>
    </ligand>
</feature>
<dbReference type="InterPro" id="IPR015947">
    <property type="entry name" value="PUA-like_sf"/>
</dbReference>
<evidence type="ECO:0000256" key="2">
    <source>
        <dbReference type="ARBA" id="ARBA00022603"/>
    </source>
</evidence>
<dbReference type="GO" id="GO:0001510">
    <property type="term" value="P:RNA methylation"/>
    <property type="evidence" value="ECO:0007669"/>
    <property type="project" value="InterPro"/>
</dbReference>
<dbReference type="InterPro" id="IPR029063">
    <property type="entry name" value="SAM-dependent_MTases_sf"/>
</dbReference>
<dbReference type="PANTHER" id="PTHR22807">
    <property type="entry name" value="NOP2 YEAST -RELATED NOL1/NOP2/FMU SUN DOMAIN-CONTAINING"/>
    <property type="match status" value="1"/>
</dbReference>
<dbReference type="PROSITE" id="PS51686">
    <property type="entry name" value="SAM_MT_RSMB_NOP"/>
    <property type="match status" value="1"/>
</dbReference>
<comment type="caution">
    <text evidence="6">Lacks conserved residue(s) required for the propagation of feature annotation.</text>
</comment>
<dbReference type="PANTHER" id="PTHR22807:SF34">
    <property type="entry name" value="TRNA (CYTOSINE(72)-C(5))-METHYLTRANSFERASE NSUN6"/>
    <property type="match status" value="1"/>
</dbReference>
<comment type="similarity">
    <text evidence="1 6">Belongs to the class I-like SAM-binding methyltransferase superfamily. RsmB/NOP family.</text>
</comment>
<feature type="active site" description="Nucleophile" evidence="6">
    <location>
        <position position="368"/>
    </location>
</feature>
<protein>
    <submittedName>
        <fullName evidence="8">Nsun6</fullName>
    </submittedName>
</protein>
<sequence length="449" mass="50525">MANSQFNVHVKVFEQDVEQFFGSMYHEEDDEYISKLTSAMTHSPNWSTLRVTPKSQDQEMCMEDARDELQSLINDDAHQVIIHPHIPDCLCIQVTGPHKVSLLSNFVVVGKQCGEAVLRGSHVFAPGVIGTSNSIRLNEQVSIMANIDGKMPKGTKVTSEQMLTGHVHVGNGKLLMSREEILQKDSKGVAVQITQPIFNTCSFHSFCDSKHFHFFPQNLPSMLVSHLLDPQYSDKILDMCASPGGKSSHIAALMMRQPHVGQKGQVIACDRSANKVKKLKELMEKLDLSGWVDCMVSDGTKPHQSLARQSFDRVLCDAPCSGLGQRPSLGHTEYNMQKLEQTAHYQRKILKKSVEMVKNNGVLVFSTCTISPLENEENVLWLLKEFNGNGTSLVQLDDIKMPWAHKNEYWCGGLKKLIRDERLMRFDPVVNKESIGFFAARFIVKHFNK</sequence>
<dbReference type="Gene3D" id="3.40.50.150">
    <property type="entry name" value="Vaccinia Virus protein VP39"/>
    <property type="match status" value="1"/>
</dbReference>
<evidence type="ECO:0000256" key="3">
    <source>
        <dbReference type="ARBA" id="ARBA00022679"/>
    </source>
</evidence>
<name>A0AAW2Z6X5_9EUKA</name>
<evidence type="ECO:0000256" key="1">
    <source>
        <dbReference type="ARBA" id="ARBA00007494"/>
    </source>
</evidence>
<dbReference type="SUPFAM" id="SSF53335">
    <property type="entry name" value="S-adenosyl-L-methionine-dependent methyltransferases"/>
    <property type="match status" value="1"/>
</dbReference>
<feature type="binding site" evidence="6">
    <location>
        <position position="270"/>
    </location>
    <ligand>
        <name>S-adenosyl-L-methionine</name>
        <dbReference type="ChEBI" id="CHEBI:59789"/>
    </ligand>
</feature>
<dbReference type="Pfam" id="PF01189">
    <property type="entry name" value="Methyltr_RsmB-F"/>
    <property type="match status" value="1"/>
</dbReference>
<dbReference type="InterPro" id="IPR036974">
    <property type="entry name" value="PUA_sf"/>
</dbReference>
<dbReference type="Gene3D" id="2.30.130.10">
    <property type="entry name" value="PUA domain"/>
    <property type="match status" value="1"/>
</dbReference>
<dbReference type="PRINTS" id="PR02008">
    <property type="entry name" value="RCMTFAMILY"/>
</dbReference>
<dbReference type="CDD" id="cd02440">
    <property type="entry name" value="AdoMet_MTases"/>
    <property type="match status" value="1"/>
</dbReference>
<feature type="domain" description="SAM-dependent MTase RsmB/NOP-type" evidence="7">
    <location>
        <begin position="143"/>
        <end position="445"/>
    </location>
</feature>
<reference evidence="8 9" key="1">
    <citation type="submission" date="2024-03" db="EMBL/GenBank/DDBJ databases">
        <title>The Acrasis kona genome and developmental transcriptomes reveal deep origins of eukaryotic multicellular pathways.</title>
        <authorList>
            <person name="Sheikh S."/>
            <person name="Fu C.-J."/>
            <person name="Brown M.W."/>
            <person name="Baldauf S.L."/>
        </authorList>
    </citation>
    <scope>NUCLEOTIDE SEQUENCE [LARGE SCALE GENOMIC DNA]</scope>
    <source>
        <strain evidence="8 9">ATCC MYA-3509</strain>
    </source>
</reference>
<evidence type="ECO:0000313" key="8">
    <source>
        <dbReference type="EMBL" id="KAL0484688.1"/>
    </source>
</evidence>
<keyword evidence="5 6" id="KW-0694">RNA-binding</keyword>
<evidence type="ECO:0000259" key="7">
    <source>
        <dbReference type="PROSITE" id="PS51686"/>
    </source>
</evidence>
<dbReference type="InterPro" id="IPR001678">
    <property type="entry name" value="MeTrfase_RsmB-F_NOP2_dom"/>
</dbReference>
<dbReference type="InterPro" id="IPR023267">
    <property type="entry name" value="RCMT"/>
</dbReference>
<feature type="binding site" evidence="6">
    <location>
        <position position="317"/>
    </location>
    <ligand>
        <name>S-adenosyl-L-methionine</name>
        <dbReference type="ChEBI" id="CHEBI:59789"/>
    </ligand>
</feature>
<keyword evidence="3 6" id="KW-0808">Transferase</keyword>
<keyword evidence="4 6" id="KW-0949">S-adenosyl-L-methionine</keyword>
<dbReference type="InterPro" id="IPR018314">
    <property type="entry name" value="RsmB/NOL1/NOP2-like_CS"/>
</dbReference>
<evidence type="ECO:0000313" key="9">
    <source>
        <dbReference type="Proteomes" id="UP001431209"/>
    </source>
</evidence>
<comment type="caution">
    <text evidence="8">The sequence shown here is derived from an EMBL/GenBank/DDBJ whole genome shotgun (WGS) entry which is preliminary data.</text>
</comment>
<dbReference type="SUPFAM" id="SSF88697">
    <property type="entry name" value="PUA domain-like"/>
    <property type="match status" value="1"/>
</dbReference>
<dbReference type="GO" id="GO:0008173">
    <property type="term" value="F:RNA methyltransferase activity"/>
    <property type="evidence" value="ECO:0007669"/>
    <property type="project" value="InterPro"/>
</dbReference>
<dbReference type="EMBL" id="JAOPGA020001063">
    <property type="protein sequence ID" value="KAL0484688.1"/>
    <property type="molecule type" value="Genomic_DNA"/>
</dbReference>
<gene>
    <name evidence="8" type="ORF">AKO1_003508</name>
</gene>
<dbReference type="InterPro" id="IPR049560">
    <property type="entry name" value="MeTrfase_RsmB-F_NOP2_cat"/>
</dbReference>
<dbReference type="Proteomes" id="UP001431209">
    <property type="component" value="Unassembled WGS sequence"/>
</dbReference>
<organism evidence="8 9">
    <name type="scientific">Acrasis kona</name>
    <dbReference type="NCBI Taxonomy" id="1008807"/>
    <lineage>
        <taxon>Eukaryota</taxon>
        <taxon>Discoba</taxon>
        <taxon>Heterolobosea</taxon>
        <taxon>Tetramitia</taxon>
        <taxon>Eutetramitia</taxon>
        <taxon>Acrasidae</taxon>
        <taxon>Acrasis</taxon>
    </lineage>
</organism>
<evidence type="ECO:0000256" key="6">
    <source>
        <dbReference type="PROSITE-ProRule" id="PRU01023"/>
    </source>
</evidence>
<dbReference type="PROSITE" id="PS50890">
    <property type="entry name" value="PUA"/>
    <property type="match status" value="1"/>
</dbReference>
<dbReference type="AlphaFoldDB" id="A0AAW2Z6X5"/>
<proteinExistence type="inferred from homology"/>
<dbReference type="GO" id="GO:0003723">
    <property type="term" value="F:RNA binding"/>
    <property type="evidence" value="ECO:0007669"/>
    <property type="project" value="UniProtKB-UniRule"/>
</dbReference>
<dbReference type="Pfam" id="PF01472">
    <property type="entry name" value="PUA"/>
    <property type="match status" value="1"/>
</dbReference>
<evidence type="ECO:0000256" key="4">
    <source>
        <dbReference type="ARBA" id="ARBA00022691"/>
    </source>
</evidence>
<dbReference type="PROSITE" id="PS01153">
    <property type="entry name" value="NOL1_NOP2_SUN"/>
    <property type="match status" value="1"/>
</dbReference>
<dbReference type="InterPro" id="IPR002478">
    <property type="entry name" value="PUA"/>
</dbReference>
<keyword evidence="9" id="KW-1185">Reference proteome</keyword>
<evidence type="ECO:0000256" key="5">
    <source>
        <dbReference type="ARBA" id="ARBA00022884"/>
    </source>
</evidence>
<accession>A0AAW2Z6X5</accession>